<reference evidence="1 2" key="2">
    <citation type="journal article" date="2005" name="Science">
        <title>The genome of the African trypanosome Trypanosoma brucei.</title>
        <authorList>
            <person name="Berriman M."/>
            <person name="Ghedin E."/>
            <person name="Hertz-Fowler C."/>
            <person name="Blandin G."/>
            <person name="Renauld H."/>
            <person name="Bartholomeu D.C."/>
            <person name="Lennard N.J."/>
            <person name="Caler E."/>
            <person name="Hamlin N.E."/>
            <person name="Haas B."/>
            <person name="Bohme U."/>
            <person name="Hannick L."/>
            <person name="Aslett M.A."/>
            <person name="Shallom J."/>
            <person name="Marcello L."/>
            <person name="Hou L."/>
            <person name="Wickstead B."/>
            <person name="Alsmark U.C."/>
            <person name="Arrowsmith C."/>
            <person name="Atkin R.J."/>
            <person name="Barron A.J."/>
            <person name="Bringaud F."/>
            <person name="Brooks K."/>
            <person name="Carrington M."/>
            <person name="Cherevach I."/>
            <person name="Chillingworth T.J."/>
            <person name="Churcher C."/>
            <person name="Clark L.N."/>
            <person name="Corton C.H."/>
            <person name="Cronin A."/>
            <person name="Davies R.M."/>
            <person name="Doggett J."/>
            <person name="Djikeng A."/>
            <person name="Feldblyum T."/>
            <person name="Field M.C."/>
            <person name="Fraser A."/>
            <person name="Goodhead I."/>
            <person name="Hance Z."/>
            <person name="Harper D."/>
            <person name="Harris B.R."/>
            <person name="Hauser H."/>
            <person name="Hostetler J."/>
            <person name="Ivens A."/>
            <person name="Jagels K."/>
            <person name="Johnson D."/>
            <person name="Johnson J."/>
            <person name="Jones K."/>
            <person name="Kerhornou A.X."/>
            <person name="Koo H."/>
            <person name="Larke N."/>
            <person name="Landfear S."/>
            <person name="Larkin C."/>
            <person name="Leech V."/>
            <person name="Line A."/>
            <person name="Lord A."/>
            <person name="Macleod A."/>
            <person name="Mooney P.J."/>
            <person name="Moule S."/>
            <person name="Martin D.M."/>
            <person name="Morgan G.W."/>
            <person name="Mungall K."/>
            <person name="Norbertczak H."/>
            <person name="Ormond D."/>
            <person name="Pai G."/>
            <person name="Peacock C.S."/>
            <person name="Peterson J."/>
            <person name="Quail M.A."/>
            <person name="Rabbinowitsch E."/>
            <person name="Rajandream M.A."/>
            <person name="Reitter C."/>
            <person name="Salzberg S.L."/>
            <person name="Sanders M."/>
            <person name="Schobel S."/>
            <person name="Sharp S."/>
            <person name="Simmonds M."/>
            <person name="Simpson A.J."/>
            <person name="Tallon L."/>
            <person name="Turner C.M."/>
            <person name="Tait A."/>
            <person name="Tivey A.R."/>
            <person name="Van Aken S."/>
            <person name="Walker D."/>
            <person name="Wanless D."/>
            <person name="Wang S."/>
            <person name="White B."/>
            <person name="White O."/>
            <person name="Whitehead S."/>
            <person name="Woodward J."/>
            <person name="Wortman J."/>
            <person name="Adams M.D."/>
            <person name="Embley T.M."/>
            <person name="Gull K."/>
            <person name="Ullu E."/>
            <person name="Barry J.D."/>
            <person name="Fairlamb A.H."/>
            <person name="Opperdoes F."/>
            <person name="Barrell B.G."/>
            <person name="Donelson J.E."/>
            <person name="Hall N."/>
            <person name="Fraser C.M."/>
            <person name="Melville S.E."/>
            <person name="El-Sayed N.M."/>
        </authorList>
    </citation>
    <scope>NUCLEOTIDE SEQUENCE [LARGE SCALE GENOMIC DNA]</scope>
    <source>
        <strain evidence="1 2">927/4 GUTat10.1</strain>
    </source>
</reference>
<keyword evidence="2" id="KW-1185">Reference proteome</keyword>
<dbReference type="Pfam" id="PF10294">
    <property type="entry name" value="Methyltransf_16"/>
    <property type="match status" value="1"/>
</dbReference>
<protein>
    <recommendedName>
        <fullName evidence="3">FAM86 N-terminal domain-containing protein</fullName>
    </recommendedName>
</protein>
<dbReference type="GO" id="GO:0008276">
    <property type="term" value="F:protein methyltransferase activity"/>
    <property type="evidence" value="ECO:0000318"/>
    <property type="project" value="GO_Central"/>
</dbReference>
<sequence length="424" mass="46724">MLLPCTPHPPVSLLLFLQSAPPRKTFDAFIEDCKLCGMSWCSPAAQQLCVALIIRNPLVKKYPPRPSNIYAFLKHFIFELEQIHSGTAGAEDPDGEDPIHQDLMEAYIEYMELSGRSDQKSFCYRTYFDPNASEKYVSVRLAVGQFTNVGLALWPSAFVLVQLLARELSEPSPSVVPFPLEGELRLLELGAGVGLLPLLLKRQRAYEDRVCCCILTEYQQELVDNITFNLALQDIVVAEAVTSDTPNSGGPLHAVALLDWREHEQNQVKLRNWGCNLILAADCVYDVSLIQPFVRTLHDALSATNGCGGAVVVQTHRQRETIQRLFAVLEEAGLSVCSYRLACGVPSAGRSHDITLTFPRSVSVHTGDGSVCCFALERDEVSPSGIFKGLEGIENSVVSGWIGPFFTSMEAVVGVHVIRLRSIC</sequence>
<evidence type="ECO:0000313" key="1">
    <source>
        <dbReference type="EMBL" id="EAN79862.1"/>
    </source>
</evidence>
<dbReference type="EMBL" id="CH464491">
    <property type="protein sequence ID" value="EAN79862.1"/>
    <property type="molecule type" value="Genomic_DNA"/>
</dbReference>
<dbReference type="PaxDb" id="5691-EAN79862"/>
<dbReference type="SUPFAM" id="SSF53335">
    <property type="entry name" value="S-adenosyl-L-methionine-dependent methyltransferases"/>
    <property type="match status" value="1"/>
</dbReference>
<name>Q384B9_TRYB2</name>
<dbReference type="KEGG" id="tbr:Tb11.01.0830"/>
<dbReference type="eggNOG" id="ENOG502S309">
    <property type="taxonomic scope" value="Eukaryota"/>
</dbReference>
<gene>
    <name evidence="1" type="ORF">Tb11.01.0830</name>
</gene>
<dbReference type="VEuPathDB" id="TriTrypDB:Tb927.11.9090"/>
<dbReference type="AlphaFoldDB" id="Q384B9"/>
<dbReference type="OrthoDB" id="194386at2759"/>
<dbReference type="Gene3D" id="3.40.50.150">
    <property type="entry name" value="Vaccinia Virus protein VP39"/>
    <property type="match status" value="1"/>
</dbReference>
<dbReference type="InterPro" id="IPR019410">
    <property type="entry name" value="Methyltransf_16"/>
</dbReference>
<proteinExistence type="predicted"/>
<dbReference type="InterPro" id="IPR029063">
    <property type="entry name" value="SAM-dependent_MTases_sf"/>
</dbReference>
<evidence type="ECO:0008006" key="3">
    <source>
        <dbReference type="Google" id="ProtNLM"/>
    </source>
</evidence>
<accession>Q384B9</accession>
<evidence type="ECO:0000313" key="2">
    <source>
        <dbReference type="Proteomes" id="UP000008524"/>
    </source>
</evidence>
<dbReference type="PANTHER" id="PTHR14614:SF130">
    <property type="entry name" value="PROTEIN-LYSINE N-METHYLTRANSFERASE EEF2KMT"/>
    <property type="match status" value="1"/>
</dbReference>
<dbReference type="GO" id="GO:0005737">
    <property type="term" value="C:cytoplasm"/>
    <property type="evidence" value="ECO:0000314"/>
    <property type="project" value="GeneDB"/>
</dbReference>
<organism evidence="1 2">
    <name type="scientific">Trypanosoma brucei brucei (strain 927/4 GUTat10.1)</name>
    <dbReference type="NCBI Taxonomy" id="185431"/>
    <lineage>
        <taxon>Eukaryota</taxon>
        <taxon>Discoba</taxon>
        <taxon>Euglenozoa</taxon>
        <taxon>Kinetoplastea</taxon>
        <taxon>Metakinetoplastina</taxon>
        <taxon>Trypanosomatida</taxon>
        <taxon>Trypanosomatidae</taxon>
        <taxon>Trypanosoma</taxon>
    </lineage>
</organism>
<dbReference type="InParanoid" id="Q384B9"/>
<dbReference type="STRING" id="185431.Q384B9"/>
<reference evidence="1 2" key="1">
    <citation type="journal article" date="2005" name="Science">
        <title>Comparative genomics of trypanosomatid parasitic protozoa.</title>
        <authorList>
            <person name="El-Sayed N.M."/>
            <person name="Myler P.J."/>
            <person name="Blandin G."/>
            <person name="Berriman M."/>
            <person name="Crabtree J."/>
            <person name="Aggarwal G."/>
            <person name="Caler E."/>
            <person name="Renauld H."/>
            <person name="Worthey E.A."/>
            <person name="Hertz-Fowler C."/>
            <person name="Ghedin E."/>
            <person name="Peacock C."/>
            <person name="Bartholomeu D.C."/>
            <person name="Haas B.J."/>
            <person name="Tran A.N."/>
            <person name="Wortman J.R."/>
            <person name="Alsmark U.C."/>
            <person name="Angiuoli S."/>
            <person name="Anupama A."/>
            <person name="Badger J."/>
            <person name="Bringaud F."/>
            <person name="Cadag E."/>
            <person name="Carlton J.M."/>
            <person name="Cerqueira G.C."/>
            <person name="Creasy T."/>
            <person name="Delcher A.L."/>
            <person name="Djikeng A."/>
            <person name="Embley T.M."/>
            <person name="Hauser C."/>
            <person name="Ivens A.C."/>
            <person name="Kummerfeld S.K."/>
            <person name="Pereira-Leal J.B."/>
            <person name="Nilsson D."/>
            <person name="Peterson J."/>
            <person name="Salzberg S.L."/>
            <person name="Shallom J."/>
            <person name="Silva J.C."/>
            <person name="Sundaram J."/>
            <person name="Westenberger S."/>
            <person name="White O."/>
            <person name="Melville S.E."/>
            <person name="Donelson J.E."/>
            <person name="Andersson B."/>
            <person name="Stuart K.D."/>
            <person name="Hall N."/>
        </authorList>
    </citation>
    <scope>NUCLEOTIDE SEQUENCE [LARGE SCALE GENOMIC DNA]</scope>
    <source>
        <strain evidence="1 2">927/4 GUTat10.1</strain>
    </source>
</reference>
<dbReference type="PANTHER" id="PTHR14614">
    <property type="entry name" value="HEPATOCELLULAR CARCINOMA-ASSOCIATED ANTIGEN"/>
    <property type="match status" value="1"/>
</dbReference>
<dbReference type="RefSeq" id="XP_828974.1">
    <property type="nucleotide sequence ID" value="XM_823881.1"/>
</dbReference>
<dbReference type="Proteomes" id="UP000008524">
    <property type="component" value="Chromosome 11"/>
</dbReference>
<dbReference type="GeneID" id="3664074"/>